<proteinExistence type="predicted"/>
<evidence type="ECO:0000313" key="1">
    <source>
        <dbReference type="EMBL" id="JAD43464.1"/>
    </source>
</evidence>
<name>A0A0A8ZVQ9_ARUDO</name>
<organism evidence="1">
    <name type="scientific">Arundo donax</name>
    <name type="common">Giant reed</name>
    <name type="synonym">Donax arundinaceus</name>
    <dbReference type="NCBI Taxonomy" id="35708"/>
    <lineage>
        <taxon>Eukaryota</taxon>
        <taxon>Viridiplantae</taxon>
        <taxon>Streptophyta</taxon>
        <taxon>Embryophyta</taxon>
        <taxon>Tracheophyta</taxon>
        <taxon>Spermatophyta</taxon>
        <taxon>Magnoliopsida</taxon>
        <taxon>Liliopsida</taxon>
        <taxon>Poales</taxon>
        <taxon>Poaceae</taxon>
        <taxon>PACMAD clade</taxon>
        <taxon>Arundinoideae</taxon>
        <taxon>Arundineae</taxon>
        <taxon>Arundo</taxon>
    </lineage>
</organism>
<accession>A0A0A8ZVQ9</accession>
<reference evidence="1" key="2">
    <citation type="journal article" date="2015" name="Data Brief">
        <title>Shoot transcriptome of the giant reed, Arundo donax.</title>
        <authorList>
            <person name="Barrero R.A."/>
            <person name="Guerrero F.D."/>
            <person name="Moolhuijzen P."/>
            <person name="Goolsby J.A."/>
            <person name="Tidwell J."/>
            <person name="Bellgard S.E."/>
            <person name="Bellgard M.I."/>
        </authorList>
    </citation>
    <scope>NUCLEOTIDE SEQUENCE</scope>
    <source>
        <tissue evidence="1">Shoot tissue taken approximately 20 cm above the soil surface</tissue>
    </source>
</reference>
<protein>
    <submittedName>
        <fullName evidence="1">Uncharacterized protein</fullName>
    </submittedName>
</protein>
<dbReference type="AlphaFoldDB" id="A0A0A8ZVQ9"/>
<dbReference type="EMBL" id="GBRH01254431">
    <property type="protein sequence ID" value="JAD43464.1"/>
    <property type="molecule type" value="Transcribed_RNA"/>
</dbReference>
<sequence length="25" mass="2788">MHPATSWCYSASQFKQAGNNILVMC</sequence>
<reference evidence="1" key="1">
    <citation type="submission" date="2014-09" db="EMBL/GenBank/DDBJ databases">
        <authorList>
            <person name="Magalhaes I.L.F."/>
            <person name="Oliveira U."/>
            <person name="Santos F.R."/>
            <person name="Vidigal T.H.D.A."/>
            <person name="Brescovit A.D."/>
            <person name="Santos A.J."/>
        </authorList>
    </citation>
    <scope>NUCLEOTIDE SEQUENCE</scope>
    <source>
        <tissue evidence="1">Shoot tissue taken approximately 20 cm above the soil surface</tissue>
    </source>
</reference>